<dbReference type="GO" id="GO:0042802">
    <property type="term" value="F:identical protein binding"/>
    <property type="evidence" value="ECO:0007669"/>
    <property type="project" value="InterPro"/>
</dbReference>
<dbReference type="Ensembl" id="ENSCINT00000012510.3">
    <property type="protein sequence ID" value="ENSCINP00000012510.3"/>
    <property type="gene ID" value="ENSCING00000006051.3"/>
</dbReference>
<evidence type="ECO:0000259" key="9">
    <source>
        <dbReference type="Pfam" id="PF06657"/>
    </source>
</evidence>
<dbReference type="Pfam" id="PF06657">
    <property type="entry name" value="Cep57_MT_bd"/>
    <property type="match status" value="1"/>
</dbReference>
<dbReference type="FunCoup" id="F6ZZG0">
    <property type="interactions" value="171"/>
</dbReference>
<dbReference type="InterPro" id="IPR051756">
    <property type="entry name" value="Centrosomal_MT-associated"/>
</dbReference>
<name>F6ZZG0_CIOIN</name>
<keyword evidence="6" id="KW-0206">Cytoskeleton</keyword>
<accession>F6ZZG0</accession>
<dbReference type="GeneTree" id="ENSGT00530000063695"/>
<dbReference type="OMA" id="TQNNAEM"/>
<evidence type="ECO:0000313" key="11">
    <source>
        <dbReference type="Ensembl" id="ENSCINP00000012510.3"/>
    </source>
</evidence>
<evidence type="ECO:0000256" key="6">
    <source>
        <dbReference type="ARBA" id="ARBA00023212"/>
    </source>
</evidence>
<dbReference type="GO" id="GO:0043015">
    <property type="term" value="F:gamma-tubulin binding"/>
    <property type="evidence" value="ECO:0007669"/>
    <property type="project" value="InterPro"/>
</dbReference>
<evidence type="ECO:0000256" key="5">
    <source>
        <dbReference type="ARBA" id="ARBA00023054"/>
    </source>
</evidence>
<reference evidence="12" key="1">
    <citation type="journal article" date="2002" name="Science">
        <title>The draft genome of Ciona intestinalis: insights into chordate and vertebrate origins.</title>
        <authorList>
            <person name="Dehal P."/>
            <person name="Satou Y."/>
            <person name="Campbell R.K."/>
            <person name="Chapman J."/>
            <person name="Degnan B."/>
            <person name="De Tomaso A."/>
            <person name="Davidson B."/>
            <person name="Di Gregorio A."/>
            <person name="Gelpke M."/>
            <person name="Goodstein D.M."/>
            <person name="Harafuji N."/>
            <person name="Hastings K.E."/>
            <person name="Ho I."/>
            <person name="Hotta K."/>
            <person name="Huang W."/>
            <person name="Kawashima T."/>
            <person name="Lemaire P."/>
            <person name="Martinez D."/>
            <person name="Meinertzhagen I.A."/>
            <person name="Necula S."/>
            <person name="Nonaka M."/>
            <person name="Putnam N."/>
            <person name="Rash S."/>
            <person name="Saiga H."/>
            <person name="Satake M."/>
            <person name="Terry A."/>
            <person name="Yamada L."/>
            <person name="Wang H.G."/>
            <person name="Awazu S."/>
            <person name="Azumi K."/>
            <person name="Boore J."/>
            <person name="Branno M."/>
            <person name="Chin-Bow S."/>
            <person name="DeSantis R."/>
            <person name="Doyle S."/>
            <person name="Francino P."/>
            <person name="Keys D.N."/>
            <person name="Haga S."/>
            <person name="Hayashi H."/>
            <person name="Hino K."/>
            <person name="Imai K.S."/>
            <person name="Inaba K."/>
            <person name="Kano S."/>
            <person name="Kobayashi K."/>
            <person name="Kobayashi M."/>
            <person name="Lee B.I."/>
            <person name="Makabe K.W."/>
            <person name="Manohar C."/>
            <person name="Matassi G."/>
            <person name="Medina M."/>
            <person name="Mochizuki Y."/>
            <person name="Mount S."/>
            <person name="Morishita T."/>
            <person name="Miura S."/>
            <person name="Nakayama A."/>
            <person name="Nishizaka S."/>
            <person name="Nomoto H."/>
            <person name="Ohta F."/>
            <person name="Oishi K."/>
            <person name="Rigoutsos I."/>
            <person name="Sano M."/>
            <person name="Sasaki A."/>
            <person name="Sasakura Y."/>
            <person name="Shoguchi E."/>
            <person name="Shin-i T."/>
            <person name="Spagnuolo A."/>
            <person name="Stainier D."/>
            <person name="Suzuki M.M."/>
            <person name="Tassy O."/>
            <person name="Takatori N."/>
            <person name="Tokuoka M."/>
            <person name="Yagi K."/>
            <person name="Yoshizaki F."/>
            <person name="Wada S."/>
            <person name="Zhang C."/>
            <person name="Hyatt P.D."/>
            <person name="Larimer F."/>
            <person name="Detter C."/>
            <person name="Doggett N."/>
            <person name="Glavina T."/>
            <person name="Hawkins T."/>
            <person name="Richardson P."/>
            <person name="Lucas S."/>
            <person name="Kohara Y."/>
            <person name="Levine M."/>
            <person name="Satoh N."/>
            <person name="Rokhsar D.S."/>
        </authorList>
    </citation>
    <scope>NUCLEOTIDE SEQUENCE [LARGE SCALE GENOMIC DNA]</scope>
</reference>
<dbReference type="EMBL" id="EAAA01002273">
    <property type="status" value="NOT_ANNOTATED_CDS"/>
    <property type="molecule type" value="Genomic_DNA"/>
</dbReference>
<dbReference type="InterPro" id="IPR024957">
    <property type="entry name" value="Cep57_MT-bd_dom"/>
</dbReference>
<sequence>MATSLFDEPPSIASFQDYPTTRPFINSNLRRSPGKPVKAYPESSSKAVLSALKGLQDKIYNLELDRSKAEKNLKHLAAETSLYKASPVLNSRNKSNESLHNDTSEKVLMTPTEVESQLRNADTRCRLLERQLENMRRMVQCAEKERSDALERQVALERERGRVTAENREAQAKLEQLQKLEHRFEDLASRKNKSEVKVKELEEKLKLEEHQRKLLCDKAAQFQTEAEKNRILYQHEIPERDTNTKPKKKSTKKKKKANANGVKTKKPAVVKRPAKSAGQPHYRLNLADVPFIAGTSTSPSHAVSANFQRLLHDLKHHSPLYCNDNVVSERKISTGSSTTEEEDTRGRQRVHQSSVEEDDLTDLLVALQDEFGKMTFEHQVLAKQITSTQDRQTKREFELEMENLVSRMERKGEQISTVRRHRAQLSENRRNNSGKGKHPTHGVRSTSDPRGFRRPRSANPTSVGNSPMAPRVPPGEMRKKRLAFLKEMKTVRSNLRKDDLSWD</sequence>
<evidence type="ECO:0000256" key="2">
    <source>
        <dbReference type="ARBA" id="ARBA00008179"/>
    </source>
</evidence>
<dbReference type="GO" id="GO:0008017">
    <property type="term" value="F:microtubule binding"/>
    <property type="evidence" value="ECO:0000318"/>
    <property type="project" value="GO_Central"/>
</dbReference>
<keyword evidence="5 7" id="KW-0175">Coiled coil</keyword>
<evidence type="ECO:0000256" key="4">
    <source>
        <dbReference type="ARBA" id="ARBA00022701"/>
    </source>
</evidence>
<keyword evidence="12" id="KW-1185">Reference proteome</keyword>
<keyword evidence="3" id="KW-0963">Cytoplasm</keyword>
<feature type="compositionally biased region" description="Basic residues" evidence="8">
    <location>
        <begin position="245"/>
        <end position="274"/>
    </location>
</feature>
<comment type="subcellular location">
    <subcellularLocation>
        <location evidence="1">Cytoplasm</location>
        <location evidence="1">Cytoskeleton</location>
        <location evidence="1">Microtubule organizing center</location>
        <location evidence="1">Centrosome</location>
    </subcellularLocation>
</comment>
<keyword evidence="4" id="KW-0493">Microtubule</keyword>
<feature type="region of interest" description="Disordered" evidence="8">
    <location>
        <begin position="332"/>
        <end position="355"/>
    </location>
</feature>
<feature type="region of interest" description="Disordered" evidence="8">
    <location>
        <begin position="24"/>
        <end position="43"/>
    </location>
</feature>
<feature type="coiled-coil region" evidence="7">
    <location>
        <begin position="118"/>
        <end position="218"/>
    </location>
</feature>
<feature type="region of interest" description="Disordered" evidence="8">
    <location>
        <begin position="231"/>
        <end position="277"/>
    </location>
</feature>
<dbReference type="Pfam" id="PF14073">
    <property type="entry name" value="Cep57_CLD"/>
    <property type="match status" value="1"/>
</dbReference>
<dbReference type="GO" id="GO:0005813">
    <property type="term" value="C:centrosome"/>
    <property type="evidence" value="ECO:0000318"/>
    <property type="project" value="GO_Central"/>
</dbReference>
<dbReference type="PANTHER" id="PTHR19336:SF9">
    <property type="entry name" value="SPINDLE POLE BODY PROTEIN PPC89"/>
    <property type="match status" value="1"/>
</dbReference>
<organism evidence="11 12">
    <name type="scientific">Ciona intestinalis</name>
    <name type="common">Transparent sea squirt</name>
    <name type="synonym">Ascidia intestinalis</name>
    <dbReference type="NCBI Taxonomy" id="7719"/>
    <lineage>
        <taxon>Eukaryota</taxon>
        <taxon>Metazoa</taxon>
        <taxon>Chordata</taxon>
        <taxon>Tunicata</taxon>
        <taxon>Ascidiacea</taxon>
        <taxon>Phlebobranchia</taxon>
        <taxon>Cionidae</taxon>
        <taxon>Ciona</taxon>
    </lineage>
</organism>
<comment type="similarity">
    <text evidence="2">Belongs to the translokin family.</text>
</comment>
<dbReference type="PANTHER" id="PTHR19336">
    <property type="entry name" value="UNCHARACTERIZED DUF1167"/>
    <property type="match status" value="1"/>
</dbReference>
<evidence type="ECO:0000256" key="3">
    <source>
        <dbReference type="ARBA" id="ARBA00022490"/>
    </source>
</evidence>
<dbReference type="Gene3D" id="1.20.58.90">
    <property type="match status" value="1"/>
</dbReference>
<protein>
    <recommendedName>
        <fullName evidence="13">Cep57 centrosome localisation domain-containing protein</fullName>
    </recommendedName>
</protein>
<dbReference type="InterPro" id="IPR025913">
    <property type="entry name" value="Cep57_CLD"/>
</dbReference>
<evidence type="ECO:0000256" key="8">
    <source>
        <dbReference type="SAM" id="MobiDB-lite"/>
    </source>
</evidence>
<evidence type="ECO:0008006" key="13">
    <source>
        <dbReference type="Google" id="ProtNLM"/>
    </source>
</evidence>
<feature type="region of interest" description="Disordered" evidence="8">
    <location>
        <begin position="410"/>
        <end position="481"/>
    </location>
</feature>
<evidence type="ECO:0000256" key="1">
    <source>
        <dbReference type="ARBA" id="ARBA00004300"/>
    </source>
</evidence>
<reference evidence="11" key="4">
    <citation type="submission" date="2025-09" db="UniProtKB">
        <authorList>
            <consortium name="Ensembl"/>
        </authorList>
    </citation>
    <scope>IDENTIFICATION</scope>
</reference>
<dbReference type="InParanoid" id="F6ZZG0"/>
<feature type="domain" description="Cep57 centrosome microtubule-binding" evidence="9">
    <location>
        <begin position="350"/>
        <end position="421"/>
    </location>
</feature>
<reference evidence="11" key="3">
    <citation type="submission" date="2025-08" db="UniProtKB">
        <authorList>
            <consortium name="Ensembl"/>
        </authorList>
    </citation>
    <scope>IDENTIFICATION</scope>
</reference>
<feature type="domain" description="Cep57 centrosome localisation" evidence="10">
    <location>
        <begin position="47"/>
        <end position="232"/>
    </location>
</feature>
<evidence type="ECO:0000259" key="10">
    <source>
        <dbReference type="Pfam" id="PF14073"/>
    </source>
</evidence>
<dbReference type="GO" id="GO:0005874">
    <property type="term" value="C:microtubule"/>
    <property type="evidence" value="ECO:0007669"/>
    <property type="project" value="UniProtKB-KW"/>
</dbReference>
<dbReference type="Proteomes" id="UP000008144">
    <property type="component" value="Chromosome 6"/>
</dbReference>
<dbReference type="HOGENOM" id="CLU_034321_2_0_1"/>
<evidence type="ECO:0000313" key="12">
    <source>
        <dbReference type="Proteomes" id="UP000008144"/>
    </source>
</evidence>
<feature type="coiled-coil region" evidence="7">
    <location>
        <begin position="52"/>
        <end position="79"/>
    </location>
</feature>
<dbReference type="AlphaFoldDB" id="F6ZZG0"/>
<reference evidence="11" key="2">
    <citation type="journal article" date="2008" name="Genome Biol.">
        <title>Improved genome assembly and evidence-based global gene model set for the chordate Ciona intestinalis: new insight into intron and operon populations.</title>
        <authorList>
            <person name="Satou Y."/>
            <person name="Mineta K."/>
            <person name="Ogasawara M."/>
            <person name="Sasakura Y."/>
            <person name="Shoguchi E."/>
            <person name="Ueno K."/>
            <person name="Yamada L."/>
            <person name="Matsumoto J."/>
            <person name="Wasserscheid J."/>
            <person name="Dewar K."/>
            <person name="Wiley G.B."/>
            <person name="Macmil S.L."/>
            <person name="Roe B.A."/>
            <person name="Zeller R.W."/>
            <person name="Hastings K.E."/>
            <person name="Lemaire P."/>
            <person name="Lindquist E."/>
            <person name="Endo T."/>
            <person name="Hotta K."/>
            <person name="Inaba K."/>
        </authorList>
    </citation>
    <scope>NUCLEOTIDE SEQUENCE [LARGE SCALE GENOMIC DNA]</scope>
    <source>
        <strain evidence="11">wild type</strain>
    </source>
</reference>
<evidence type="ECO:0000256" key="7">
    <source>
        <dbReference type="SAM" id="Coils"/>
    </source>
</evidence>
<dbReference type="STRING" id="7719.ENSCINP00000012510"/>
<proteinExistence type="inferred from homology"/>